<name>A0A3B0AZK3_9ACTN</name>
<dbReference type="Pfam" id="PF00702">
    <property type="entry name" value="Hydrolase"/>
    <property type="match status" value="1"/>
</dbReference>
<dbReference type="GO" id="GO:0005829">
    <property type="term" value="C:cytosol"/>
    <property type="evidence" value="ECO:0007669"/>
    <property type="project" value="TreeGrafter"/>
</dbReference>
<dbReference type="InterPro" id="IPR006351">
    <property type="entry name" value="AHBA_synth-like"/>
</dbReference>
<proteinExistence type="inferred from homology"/>
<dbReference type="EMBL" id="RBAM01000010">
    <property type="protein sequence ID" value="RKN65850.1"/>
    <property type="molecule type" value="Genomic_DNA"/>
</dbReference>
<dbReference type="InterPro" id="IPR006439">
    <property type="entry name" value="HAD-SF_hydro_IA"/>
</dbReference>
<dbReference type="PANTHER" id="PTHR43434:SF1">
    <property type="entry name" value="PHOSPHOGLYCOLATE PHOSPHATASE"/>
    <property type="match status" value="1"/>
</dbReference>
<dbReference type="Gene3D" id="1.10.150.240">
    <property type="entry name" value="Putative phosphatase, domain 2"/>
    <property type="match status" value="1"/>
</dbReference>
<dbReference type="InterPro" id="IPR036412">
    <property type="entry name" value="HAD-like_sf"/>
</dbReference>
<evidence type="ECO:0000256" key="6">
    <source>
        <dbReference type="SAM" id="MobiDB-lite"/>
    </source>
</evidence>
<dbReference type="Proteomes" id="UP000270343">
    <property type="component" value="Unassembled WGS sequence"/>
</dbReference>
<dbReference type="RefSeq" id="WP_120757576.1">
    <property type="nucleotide sequence ID" value="NZ_JBFADQ010000016.1"/>
</dbReference>
<accession>A0A3B0AZK3</accession>
<dbReference type="AlphaFoldDB" id="A0A3B0AZK3"/>
<evidence type="ECO:0000256" key="1">
    <source>
        <dbReference type="ARBA" id="ARBA00006171"/>
    </source>
</evidence>
<keyword evidence="2" id="KW-0418">Kinase</keyword>
<dbReference type="InterPro" id="IPR050155">
    <property type="entry name" value="HAD-like_hydrolase_sf"/>
</dbReference>
<feature type="region of interest" description="Disordered" evidence="6">
    <location>
        <begin position="1"/>
        <end position="21"/>
    </location>
</feature>
<evidence type="ECO:0000313" key="7">
    <source>
        <dbReference type="EMBL" id="RKN65850.1"/>
    </source>
</evidence>
<sequence>MPLTPPPRSPASSPAAPPPAAAPAPGRFATVVFDLDGVLIDSFEVMREAFAIAYREVVGDGEPPFEEYVTHQGRYFPDIMRLMGLPGEMEGPFVRASHELMDRVTVYPHVPELLATLRERGVRTAIATGKSGARARAVLERVGLLPLLDEVVGSDEVPRPKPHPDIVHEALHRLGAPPESAVMVGDAVIDIRSGRAAGTATVGVTWGEGSAERLRAEQPDFLLDRPWHLLALVCGGGRG</sequence>
<keyword evidence="2" id="KW-0829">Tyrosine-protein kinase</keyword>
<dbReference type="InterPro" id="IPR023198">
    <property type="entry name" value="PGP-like_dom2"/>
</dbReference>
<dbReference type="PRINTS" id="PR00413">
    <property type="entry name" value="HADHALOGNASE"/>
</dbReference>
<comment type="similarity">
    <text evidence="1">Belongs to the HAD-like hydrolase superfamily. CbbY/CbbZ/Gph/YieH family.</text>
</comment>
<dbReference type="PANTHER" id="PTHR43434">
    <property type="entry name" value="PHOSPHOGLYCOLATE PHOSPHATASE"/>
    <property type="match status" value="1"/>
</dbReference>
<organism evidence="7 8">
    <name type="scientific">Streptomyces klenkii</name>
    <dbReference type="NCBI Taxonomy" id="1420899"/>
    <lineage>
        <taxon>Bacteria</taxon>
        <taxon>Bacillati</taxon>
        <taxon>Actinomycetota</taxon>
        <taxon>Actinomycetes</taxon>
        <taxon>Kitasatosporales</taxon>
        <taxon>Streptomycetaceae</taxon>
        <taxon>Streptomyces</taxon>
    </lineage>
</organism>
<dbReference type="NCBIfam" id="TIGR01454">
    <property type="entry name" value="AHBA_synth_RP"/>
    <property type="match status" value="1"/>
</dbReference>
<comment type="catalytic activity">
    <reaction evidence="3">
        <text>L-tyrosyl-[protein] + ATP = O-phospho-L-tyrosyl-[protein] + ADP + H(+)</text>
        <dbReference type="Rhea" id="RHEA:10596"/>
        <dbReference type="Rhea" id="RHEA-COMP:10136"/>
        <dbReference type="Rhea" id="RHEA-COMP:20101"/>
        <dbReference type="ChEBI" id="CHEBI:15378"/>
        <dbReference type="ChEBI" id="CHEBI:30616"/>
        <dbReference type="ChEBI" id="CHEBI:46858"/>
        <dbReference type="ChEBI" id="CHEBI:61978"/>
        <dbReference type="ChEBI" id="CHEBI:456216"/>
    </reaction>
    <physiologicalReaction direction="left-to-right" evidence="3">
        <dbReference type="Rhea" id="RHEA:10597"/>
    </physiologicalReaction>
</comment>
<protein>
    <recommendedName>
        <fullName evidence="4">Tyrosine-protein kinase PtkA</fullName>
    </recommendedName>
    <alternativeName>
        <fullName evidence="5">Protein tyrosine kinase A</fullName>
    </alternativeName>
</protein>
<evidence type="ECO:0000313" key="8">
    <source>
        <dbReference type="Proteomes" id="UP000270343"/>
    </source>
</evidence>
<evidence type="ECO:0000256" key="4">
    <source>
        <dbReference type="ARBA" id="ARBA00069527"/>
    </source>
</evidence>
<dbReference type="InterPro" id="IPR023214">
    <property type="entry name" value="HAD_sf"/>
</dbReference>
<dbReference type="SFLD" id="SFLDG01129">
    <property type="entry name" value="C1.5:_HAD__Beta-PGM__Phosphata"/>
    <property type="match status" value="1"/>
</dbReference>
<evidence type="ECO:0000256" key="3">
    <source>
        <dbReference type="ARBA" id="ARBA00050405"/>
    </source>
</evidence>
<dbReference type="SFLD" id="SFLDG01135">
    <property type="entry name" value="C1.5.6:_HAD__Beta-PGM__Phospha"/>
    <property type="match status" value="1"/>
</dbReference>
<keyword evidence="2" id="KW-0808">Transferase</keyword>
<keyword evidence="8" id="KW-1185">Reference proteome</keyword>
<evidence type="ECO:0000256" key="2">
    <source>
        <dbReference type="ARBA" id="ARBA00023137"/>
    </source>
</evidence>
<evidence type="ECO:0000256" key="5">
    <source>
        <dbReference type="ARBA" id="ARBA00080335"/>
    </source>
</evidence>
<dbReference type="SUPFAM" id="SSF56784">
    <property type="entry name" value="HAD-like"/>
    <property type="match status" value="1"/>
</dbReference>
<dbReference type="NCBIfam" id="TIGR01509">
    <property type="entry name" value="HAD-SF-IA-v3"/>
    <property type="match status" value="1"/>
</dbReference>
<dbReference type="NCBIfam" id="TIGR01549">
    <property type="entry name" value="HAD-SF-IA-v1"/>
    <property type="match status" value="1"/>
</dbReference>
<dbReference type="GO" id="GO:0006281">
    <property type="term" value="P:DNA repair"/>
    <property type="evidence" value="ECO:0007669"/>
    <property type="project" value="TreeGrafter"/>
</dbReference>
<comment type="caution">
    <text evidence="7">The sequence shown here is derived from an EMBL/GenBank/DDBJ whole genome shotgun (WGS) entry which is preliminary data.</text>
</comment>
<gene>
    <name evidence="7" type="ORF">D7231_23805</name>
</gene>
<dbReference type="FunFam" id="3.40.50.1000:FF:000022">
    <property type="entry name" value="Phosphoglycolate phosphatase"/>
    <property type="match status" value="1"/>
</dbReference>
<dbReference type="SFLD" id="SFLDS00003">
    <property type="entry name" value="Haloacid_Dehalogenase"/>
    <property type="match status" value="1"/>
</dbReference>
<dbReference type="OrthoDB" id="9797743at2"/>
<reference evidence="7 8" key="1">
    <citation type="journal article" date="2015" name="Antonie Van Leeuwenhoek">
        <title>Streptomyces klenkii sp. nov., isolated from deep marine sediment.</title>
        <authorList>
            <person name="Veyisoglu A."/>
            <person name="Sahin N."/>
        </authorList>
    </citation>
    <scope>NUCLEOTIDE SEQUENCE [LARGE SCALE GENOMIC DNA]</scope>
    <source>
        <strain evidence="7 8">KCTC 29202</strain>
    </source>
</reference>
<dbReference type="GO" id="GO:0004713">
    <property type="term" value="F:protein tyrosine kinase activity"/>
    <property type="evidence" value="ECO:0007669"/>
    <property type="project" value="UniProtKB-KW"/>
</dbReference>
<dbReference type="GO" id="GO:0008967">
    <property type="term" value="F:phosphoglycolate phosphatase activity"/>
    <property type="evidence" value="ECO:0007669"/>
    <property type="project" value="TreeGrafter"/>
</dbReference>
<dbReference type="Gene3D" id="3.40.50.1000">
    <property type="entry name" value="HAD superfamily/HAD-like"/>
    <property type="match status" value="1"/>
</dbReference>
<keyword evidence="7" id="KW-0378">Hydrolase</keyword>